<dbReference type="Proteomes" id="UP001209878">
    <property type="component" value="Unassembled WGS sequence"/>
</dbReference>
<feature type="chain" id="PRO_5042248069" description="Fibrinogen C-terminal domain-containing protein" evidence="1">
    <location>
        <begin position="27"/>
        <end position="89"/>
    </location>
</feature>
<reference evidence="3" key="1">
    <citation type="journal article" date="2023" name="Mol. Biol. Evol.">
        <title>Third-Generation Sequencing Reveals the Adaptive Role of the Epigenome in Three Deep-Sea Polychaetes.</title>
        <authorList>
            <person name="Perez M."/>
            <person name="Aroh O."/>
            <person name="Sun Y."/>
            <person name="Lan Y."/>
            <person name="Juniper S.K."/>
            <person name="Young C.R."/>
            <person name="Angers B."/>
            <person name="Qian P.Y."/>
        </authorList>
    </citation>
    <scope>NUCLEOTIDE SEQUENCE</scope>
    <source>
        <strain evidence="3">R07B-5</strain>
    </source>
</reference>
<keyword evidence="4" id="KW-1185">Reference proteome</keyword>
<dbReference type="Gene3D" id="3.90.215.10">
    <property type="entry name" value="Gamma Fibrinogen, chain A, domain 1"/>
    <property type="match status" value="1"/>
</dbReference>
<evidence type="ECO:0000256" key="1">
    <source>
        <dbReference type="SAM" id="SignalP"/>
    </source>
</evidence>
<dbReference type="Pfam" id="PF00147">
    <property type="entry name" value="Fibrinogen_C"/>
    <property type="match status" value="1"/>
</dbReference>
<dbReference type="SUPFAM" id="SSF56496">
    <property type="entry name" value="Fibrinogen C-terminal domain-like"/>
    <property type="match status" value="1"/>
</dbReference>
<evidence type="ECO:0000313" key="4">
    <source>
        <dbReference type="Proteomes" id="UP001209878"/>
    </source>
</evidence>
<proteinExistence type="predicted"/>
<comment type="caution">
    <text evidence="3">The sequence shown here is derived from an EMBL/GenBank/DDBJ whole genome shotgun (WGS) entry which is preliminary data.</text>
</comment>
<evidence type="ECO:0000313" key="3">
    <source>
        <dbReference type="EMBL" id="KAK2150561.1"/>
    </source>
</evidence>
<dbReference type="InterPro" id="IPR002181">
    <property type="entry name" value="Fibrinogen_a/b/g_C_dom"/>
</dbReference>
<organism evidence="3 4">
    <name type="scientific">Ridgeia piscesae</name>
    <name type="common">Tubeworm</name>
    <dbReference type="NCBI Taxonomy" id="27915"/>
    <lineage>
        <taxon>Eukaryota</taxon>
        <taxon>Metazoa</taxon>
        <taxon>Spiralia</taxon>
        <taxon>Lophotrochozoa</taxon>
        <taxon>Annelida</taxon>
        <taxon>Polychaeta</taxon>
        <taxon>Sedentaria</taxon>
        <taxon>Canalipalpata</taxon>
        <taxon>Sabellida</taxon>
        <taxon>Siboglinidae</taxon>
        <taxon>Ridgeia</taxon>
    </lineage>
</organism>
<name>A0AAD9JDE1_RIDPI</name>
<keyword evidence="1" id="KW-0732">Signal</keyword>
<feature type="domain" description="Fibrinogen C-terminal" evidence="2">
    <location>
        <begin position="27"/>
        <end position="74"/>
    </location>
</feature>
<dbReference type="InterPro" id="IPR014716">
    <property type="entry name" value="Fibrinogen_a/b/g_C_1"/>
</dbReference>
<evidence type="ECO:0000259" key="2">
    <source>
        <dbReference type="PROSITE" id="PS51406"/>
    </source>
</evidence>
<dbReference type="PROSITE" id="PS51406">
    <property type="entry name" value="FIBRINOGEN_C_2"/>
    <property type="match status" value="1"/>
</dbReference>
<sequence length="89" mass="9980">MTRFAFYASCVLVASLLNVIPRPCSAERNESVPANCAEIQNGGADTDGVYTIYPSDQPLKVYCDLTTRDGGWTVSSYDIYIYIYIYIYI</sequence>
<dbReference type="AlphaFoldDB" id="A0AAD9JDE1"/>
<protein>
    <recommendedName>
        <fullName evidence="2">Fibrinogen C-terminal domain-containing protein</fullName>
    </recommendedName>
</protein>
<dbReference type="NCBIfam" id="NF040941">
    <property type="entry name" value="GGGWT_bact"/>
    <property type="match status" value="1"/>
</dbReference>
<accession>A0AAD9JDE1</accession>
<feature type="signal peptide" evidence="1">
    <location>
        <begin position="1"/>
        <end position="26"/>
    </location>
</feature>
<gene>
    <name evidence="3" type="ORF">NP493_2765g00001</name>
</gene>
<dbReference type="InterPro" id="IPR036056">
    <property type="entry name" value="Fibrinogen-like_C"/>
</dbReference>
<dbReference type="EMBL" id="JAODUO010002750">
    <property type="protein sequence ID" value="KAK2150561.1"/>
    <property type="molecule type" value="Genomic_DNA"/>
</dbReference>